<dbReference type="PROSITE" id="PS50928">
    <property type="entry name" value="ABC_TM1"/>
    <property type="match status" value="1"/>
</dbReference>
<evidence type="ECO:0000256" key="8">
    <source>
        <dbReference type="RuleBase" id="RU363032"/>
    </source>
</evidence>
<evidence type="ECO:0000313" key="12">
    <source>
        <dbReference type="EMBL" id="EJZ82917.1"/>
    </source>
</evidence>
<dbReference type="Proteomes" id="UP000011016">
    <property type="component" value="Unassembled WGS sequence"/>
</dbReference>
<evidence type="ECO:0000256" key="7">
    <source>
        <dbReference type="ARBA" id="ARBA00023136"/>
    </source>
</evidence>
<protein>
    <submittedName>
        <fullName evidence="11">Binding-protein-dependent transport systems inner membrane component</fullName>
    </submittedName>
</protein>
<dbReference type="PATRIC" id="fig|883169.3.peg.154"/>
<evidence type="ECO:0000256" key="2">
    <source>
        <dbReference type="ARBA" id="ARBA00022448"/>
    </source>
</evidence>
<keyword evidence="4" id="KW-0997">Cell inner membrane</keyword>
<evidence type="ECO:0000313" key="11">
    <source>
        <dbReference type="EMBL" id="CCI83086.1"/>
    </source>
</evidence>
<dbReference type="PANTHER" id="PTHR43357:SF4">
    <property type="entry name" value="INNER MEMBRANE ABC TRANSPORTER PERMEASE PROTEIN YDCV"/>
    <property type="match status" value="1"/>
</dbReference>
<comment type="caution">
    <text evidence="11">The sequence shown here is derived from an EMBL/GenBank/DDBJ whole genome shotgun (WGS) entry which is preliminary data.</text>
</comment>
<dbReference type="InterPro" id="IPR035906">
    <property type="entry name" value="MetI-like_sf"/>
</dbReference>
<dbReference type="OrthoDB" id="5622164at2"/>
<dbReference type="EMBL" id="AHAE01000007">
    <property type="protein sequence ID" value="EJZ82917.1"/>
    <property type="molecule type" value="Genomic_DNA"/>
</dbReference>
<dbReference type="InterPro" id="IPR000515">
    <property type="entry name" value="MetI-like"/>
</dbReference>
<reference evidence="11 14" key="1">
    <citation type="journal article" date="2012" name="J. Bacteriol.">
        <title>Draft Genome Sequence of Turicella otitidis ATCC 51513, Isolated from Middle Ear Fluid from a Child with Otitis Media.</title>
        <authorList>
            <person name="Brinkrolf K."/>
            <person name="Schneider J."/>
            <person name="Knecht M."/>
            <person name="Ruckert C."/>
            <person name="Tauch A."/>
        </authorList>
    </citation>
    <scope>NUCLEOTIDE SEQUENCE [LARGE SCALE GENOMIC DNA]</scope>
    <source>
        <strain evidence="11 14">ATCC 51513</strain>
    </source>
</reference>
<evidence type="ECO:0000256" key="5">
    <source>
        <dbReference type="ARBA" id="ARBA00022692"/>
    </source>
</evidence>
<accession>I7JVM3</accession>
<keyword evidence="6 8" id="KW-1133">Transmembrane helix</keyword>
<reference evidence="12 13" key="2">
    <citation type="submission" date="2012-08" db="EMBL/GenBank/DDBJ databases">
        <title>The Genome Sequence of Turicella otitidis ATCC 51513.</title>
        <authorList>
            <consortium name="The Broad Institute Genome Sequencing Platform"/>
            <person name="Earl A."/>
            <person name="Ward D."/>
            <person name="Feldgarden M."/>
            <person name="Gevers D."/>
            <person name="Huys G."/>
            <person name="Walker B."/>
            <person name="Young S.K."/>
            <person name="Zeng Q."/>
            <person name="Gargeya S."/>
            <person name="Fitzgerald M."/>
            <person name="Haas B."/>
            <person name="Abouelleil A."/>
            <person name="Alvarado L."/>
            <person name="Arachchi H.M."/>
            <person name="Berlin A.M."/>
            <person name="Chapman S.B."/>
            <person name="Goldberg J."/>
            <person name="Griggs A."/>
            <person name="Gujja S."/>
            <person name="Hansen M."/>
            <person name="Howarth C."/>
            <person name="Imamovic A."/>
            <person name="Larimer J."/>
            <person name="McCowen C."/>
            <person name="Montmayeur A."/>
            <person name="Murphy C."/>
            <person name="Neiman D."/>
            <person name="Pearson M."/>
            <person name="Priest M."/>
            <person name="Roberts A."/>
            <person name="Saif S."/>
            <person name="Shea T."/>
            <person name="Sisk P."/>
            <person name="Sykes S."/>
            <person name="Wortman J."/>
            <person name="Nusbaum C."/>
            <person name="Birren B."/>
        </authorList>
    </citation>
    <scope>NUCLEOTIDE SEQUENCE [LARGE SCALE GENOMIC DNA]</scope>
    <source>
        <strain evidence="12 13">ATCC 51513</strain>
    </source>
</reference>
<evidence type="ECO:0000256" key="9">
    <source>
        <dbReference type="SAM" id="MobiDB-lite"/>
    </source>
</evidence>
<feature type="transmembrane region" description="Helical" evidence="8">
    <location>
        <begin position="208"/>
        <end position="230"/>
    </location>
</feature>
<dbReference type="eggNOG" id="COG1177">
    <property type="taxonomic scope" value="Bacteria"/>
</dbReference>
<dbReference type="PANTHER" id="PTHR43357">
    <property type="entry name" value="INNER MEMBRANE ABC TRANSPORTER PERMEASE PROTEIN YDCV"/>
    <property type="match status" value="1"/>
</dbReference>
<name>I7JVM3_9CORY</name>
<dbReference type="CDD" id="cd06261">
    <property type="entry name" value="TM_PBP2"/>
    <property type="match status" value="1"/>
</dbReference>
<keyword evidence="5 8" id="KW-0812">Transmembrane</keyword>
<comment type="similarity">
    <text evidence="8">Belongs to the binding-protein-dependent transport system permease family.</text>
</comment>
<feature type="compositionally biased region" description="Polar residues" evidence="9">
    <location>
        <begin position="278"/>
        <end position="287"/>
    </location>
</feature>
<feature type="transmembrane region" description="Helical" evidence="8">
    <location>
        <begin position="149"/>
        <end position="169"/>
    </location>
</feature>
<dbReference type="GO" id="GO:0005886">
    <property type="term" value="C:plasma membrane"/>
    <property type="evidence" value="ECO:0007669"/>
    <property type="project" value="UniProtKB-SubCell"/>
</dbReference>
<feature type="transmembrane region" description="Helical" evidence="8">
    <location>
        <begin position="63"/>
        <end position="89"/>
    </location>
</feature>
<dbReference type="Pfam" id="PF00528">
    <property type="entry name" value="BPD_transp_1"/>
    <property type="match status" value="1"/>
</dbReference>
<dbReference type="GO" id="GO:0055085">
    <property type="term" value="P:transmembrane transport"/>
    <property type="evidence" value="ECO:0007669"/>
    <property type="project" value="InterPro"/>
</dbReference>
<feature type="region of interest" description="Disordered" evidence="9">
    <location>
        <begin position="278"/>
        <end position="301"/>
    </location>
</feature>
<dbReference type="HOGENOM" id="CLU_016047_3_2_11"/>
<keyword evidence="2 8" id="KW-0813">Transport</keyword>
<sequence length="301" mass="30589">MAALSSTAATRGGASKKVSWVAVAVAAVAVAVPQLGLAAYALISQGSFTASGFVGFLSDPQFYRSLGLSVALAAATVVVLIAALVPAVVAVHLWAPKLSGVLSVVCTLPLVIPSIALVAGLMAVLQGLASQGRGSAANQLAQGLQNPDFPVAVVGAYVILALPFTYRSIDAALSAIPLRTYVEASESLGAGTWRTLAKVVAPNIRGSVIFSACFAFCLAIGEYTVAATMSVNTLPVYMATLSTTDFRASIALSLVSNIVTWGLLAFAMVYAGRFGQPTSGDSGSHSTHPAVRVGAPTTEES</sequence>
<evidence type="ECO:0000256" key="4">
    <source>
        <dbReference type="ARBA" id="ARBA00022519"/>
    </source>
</evidence>
<keyword evidence="7 8" id="KW-0472">Membrane</keyword>
<dbReference type="STRING" id="29321.AAV33_01885"/>
<evidence type="ECO:0000256" key="1">
    <source>
        <dbReference type="ARBA" id="ARBA00004429"/>
    </source>
</evidence>
<dbReference type="SUPFAM" id="SSF161098">
    <property type="entry name" value="MetI-like"/>
    <property type="match status" value="1"/>
</dbReference>
<feature type="transmembrane region" description="Helical" evidence="8">
    <location>
        <begin position="20"/>
        <end position="43"/>
    </location>
</feature>
<gene>
    <name evidence="11" type="ORF">BN46_0338</name>
    <name evidence="12" type="ORF">HMPREF9719_00161</name>
</gene>
<dbReference type="AlphaFoldDB" id="I7JVM3"/>
<feature type="transmembrane region" description="Helical" evidence="8">
    <location>
        <begin position="250"/>
        <end position="271"/>
    </location>
</feature>
<evidence type="ECO:0000256" key="3">
    <source>
        <dbReference type="ARBA" id="ARBA00022475"/>
    </source>
</evidence>
<proteinExistence type="inferred from homology"/>
<dbReference type="RefSeq" id="WP_004600051.1">
    <property type="nucleotide sequence ID" value="NZ_HF541865.1"/>
</dbReference>
<dbReference type="Proteomes" id="UP000006078">
    <property type="component" value="Unassembled WGS sequence"/>
</dbReference>
<comment type="subcellular location">
    <subcellularLocation>
        <location evidence="1">Cell inner membrane</location>
        <topology evidence="1">Multi-pass membrane protein</topology>
    </subcellularLocation>
    <subcellularLocation>
        <location evidence="8">Cell membrane</location>
        <topology evidence="8">Multi-pass membrane protein</topology>
    </subcellularLocation>
</comment>
<evidence type="ECO:0000259" key="10">
    <source>
        <dbReference type="PROSITE" id="PS50928"/>
    </source>
</evidence>
<feature type="domain" description="ABC transmembrane type-1" evidence="10">
    <location>
        <begin position="68"/>
        <end position="267"/>
    </location>
</feature>
<feature type="transmembrane region" description="Helical" evidence="8">
    <location>
        <begin position="101"/>
        <end position="129"/>
    </location>
</feature>
<evidence type="ECO:0000313" key="13">
    <source>
        <dbReference type="Proteomes" id="UP000006078"/>
    </source>
</evidence>
<dbReference type="Gene3D" id="1.10.3720.10">
    <property type="entry name" value="MetI-like"/>
    <property type="match status" value="1"/>
</dbReference>
<dbReference type="EMBL" id="CAJZ01000047">
    <property type="protein sequence ID" value="CCI83086.1"/>
    <property type="molecule type" value="Genomic_DNA"/>
</dbReference>
<evidence type="ECO:0000313" key="14">
    <source>
        <dbReference type="Proteomes" id="UP000011016"/>
    </source>
</evidence>
<evidence type="ECO:0000256" key="6">
    <source>
        <dbReference type="ARBA" id="ARBA00022989"/>
    </source>
</evidence>
<keyword evidence="13" id="KW-1185">Reference proteome</keyword>
<organism evidence="11 14">
    <name type="scientific">Corynebacterium otitidis ATCC 51513</name>
    <dbReference type="NCBI Taxonomy" id="883169"/>
    <lineage>
        <taxon>Bacteria</taxon>
        <taxon>Bacillati</taxon>
        <taxon>Actinomycetota</taxon>
        <taxon>Actinomycetes</taxon>
        <taxon>Mycobacteriales</taxon>
        <taxon>Corynebacteriaceae</taxon>
        <taxon>Corynebacterium</taxon>
    </lineage>
</organism>
<keyword evidence="3" id="KW-1003">Cell membrane</keyword>